<dbReference type="InterPro" id="IPR001810">
    <property type="entry name" value="F-box_dom"/>
</dbReference>
<dbReference type="SUPFAM" id="SSF81383">
    <property type="entry name" value="F-box domain"/>
    <property type="match status" value="1"/>
</dbReference>
<dbReference type="Proteomes" id="UP000077202">
    <property type="component" value="Unassembled WGS sequence"/>
</dbReference>
<dbReference type="Proteomes" id="UP001162541">
    <property type="component" value="Chromosome 3"/>
</dbReference>
<name>A0A176WTQ8_MARPO</name>
<accession>A0A176WTQ8</accession>
<dbReference type="InterPro" id="IPR036047">
    <property type="entry name" value="F-box-like_dom_sf"/>
</dbReference>
<evidence type="ECO:0000313" key="8">
    <source>
        <dbReference type="Proteomes" id="UP001162541"/>
    </source>
</evidence>
<dbReference type="Pfam" id="PF12937">
    <property type="entry name" value="F-box-like"/>
    <property type="match status" value="1"/>
</dbReference>
<dbReference type="AlphaFoldDB" id="A0A176WTQ8"/>
<evidence type="ECO:0000256" key="3">
    <source>
        <dbReference type="SAM" id="MobiDB-lite"/>
    </source>
</evidence>
<reference evidence="5" key="2">
    <citation type="journal article" date="2019" name="Curr. Biol.">
        <title>Chromatin organization in early land plants reveals an ancestral association between H3K27me3, transposons, and constitutive heterochromatin.</title>
        <authorList>
            <person name="Montgomery S.A."/>
            <person name="Tanizawa Y."/>
            <person name="Galik B."/>
            <person name="Wang N."/>
            <person name="Ito T."/>
            <person name="Mochizuki T."/>
            <person name="Akimcheva S."/>
            <person name="Bowman J."/>
            <person name="Cognat V."/>
            <person name="Drouard L."/>
            <person name="Ekker H."/>
            <person name="Houng S."/>
            <person name="Kohchi T."/>
            <person name="Lin S."/>
            <person name="Liu L.D."/>
            <person name="Nakamura Y."/>
            <person name="Valeeva L.R."/>
            <person name="Shakirov E.V."/>
            <person name="Shippen D.E."/>
            <person name="Wei W."/>
            <person name="Yagura M."/>
            <person name="Yamaoka S."/>
            <person name="Yamato K.T."/>
            <person name="Liu C."/>
            <person name="Berger F."/>
        </authorList>
    </citation>
    <scope>NUCLEOTIDE SEQUENCE [LARGE SCALE GENOMIC DNA]</scope>
    <source>
        <strain evidence="5">Tak-1</strain>
    </source>
</reference>
<reference evidence="8" key="3">
    <citation type="journal article" date="2020" name="Curr. Biol.">
        <title>Chromatin organization in early land plants reveals an ancestral association between H3K27me3, transposons, and constitutive heterochromatin.</title>
        <authorList>
            <person name="Montgomery S.A."/>
            <person name="Tanizawa Y."/>
            <person name="Galik B."/>
            <person name="Wang N."/>
            <person name="Ito T."/>
            <person name="Mochizuki T."/>
            <person name="Akimcheva S."/>
            <person name="Bowman J.L."/>
            <person name="Cognat V."/>
            <person name="Marechal-Drouard L."/>
            <person name="Ekker H."/>
            <person name="Hong S.F."/>
            <person name="Kohchi T."/>
            <person name="Lin S.S."/>
            <person name="Liu L.D."/>
            <person name="Nakamura Y."/>
            <person name="Valeeva L.R."/>
            <person name="Shakirov E.V."/>
            <person name="Shippen D.E."/>
            <person name="Wei W.L."/>
            <person name="Yagura M."/>
            <person name="Yamaoka S."/>
            <person name="Yamato K.T."/>
            <person name="Liu C."/>
            <person name="Berger F."/>
        </authorList>
    </citation>
    <scope>NUCLEOTIDE SEQUENCE [LARGE SCALE GENOMIC DNA]</scope>
    <source>
        <strain evidence="8">Tak-1</strain>
    </source>
</reference>
<evidence type="ECO:0000256" key="2">
    <source>
        <dbReference type="ARBA" id="ARBA00022786"/>
    </source>
</evidence>
<dbReference type="GO" id="GO:0005737">
    <property type="term" value="C:cytoplasm"/>
    <property type="evidence" value="ECO:0007669"/>
    <property type="project" value="TreeGrafter"/>
</dbReference>
<evidence type="ECO:0000313" key="7">
    <source>
        <dbReference type="Proteomes" id="UP000077202"/>
    </source>
</evidence>
<evidence type="ECO:0000259" key="4">
    <source>
        <dbReference type="PROSITE" id="PS50181"/>
    </source>
</evidence>
<keyword evidence="2" id="KW-0833">Ubl conjugation pathway</keyword>
<feature type="region of interest" description="Disordered" evidence="3">
    <location>
        <begin position="113"/>
        <end position="144"/>
    </location>
</feature>
<dbReference type="InterPro" id="IPR052121">
    <property type="entry name" value="F-box_SCF_Substrate_Recog"/>
</dbReference>
<gene>
    <name evidence="6" type="ORF">AXG93_1154s1160</name>
    <name evidence="5" type="ORF">Mp_3g00550</name>
</gene>
<feature type="domain" description="F-box" evidence="4">
    <location>
        <begin position="1"/>
        <end position="44"/>
    </location>
</feature>
<dbReference type="EMBL" id="LVLJ01000095">
    <property type="protein sequence ID" value="OAE35662.1"/>
    <property type="molecule type" value="Genomic_DNA"/>
</dbReference>
<sequence length="177" mass="20435">MDKLPIELIQRIFTLLDYRPLASAAKVCRSWRRLSDQEELWKSLYKKRWGSTKAAKVGLDISASQSWKSAYEIQDRWDRVGEEMTIVREGNDYFLAQKGLLLRFLGSRSSKTKDVRPKCATPVPRQDTNPRKRATNCSESGVRSSAPGLLDKLIHFVADMDYEHRRLSKRAHVLDQP</sequence>
<dbReference type="PANTHER" id="PTHR46550:SF1">
    <property type="entry name" value="F-BOX PROTEIN 3"/>
    <property type="match status" value="1"/>
</dbReference>
<organism evidence="6 7">
    <name type="scientific">Marchantia polymorpha subsp. ruderalis</name>
    <dbReference type="NCBI Taxonomy" id="1480154"/>
    <lineage>
        <taxon>Eukaryota</taxon>
        <taxon>Viridiplantae</taxon>
        <taxon>Streptophyta</taxon>
        <taxon>Embryophyta</taxon>
        <taxon>Marchantiophyta</taxon>
        <taxon>Marchantiopsida</taxon>
        <taxon>Marchantiidae</taxon>
        <taxon>Marchantiales</taxon>
        <taxon>Marchantiaceae</taxon>
        <taxon>Marchantia</taxon>
    </lineage>
</organism>
<comment type="pathway">
    <text evidence="1">Protein modification; protein ubiquitination.</text>
</comment>
<proteinExistence type="predicted"/>
<dbReference type="PANTHER" id="PTHR46550">
    <property type="entry name" value="F-BOX ONLY PROTEIN 3"/>
    <property type="match status" value="1"/>
</dbReference>
<dbReference type="PROSITE" id="PS50181">
    <property type="entry name" value="FBOX"/>
    <property type="match status" value="1"/>
</dbReference>
<evidence type="ECO:0000313" key="5">
    <source>
        <dbReference type="EMBL" id="BBN03908.1"/>
    </source>
</evidence>
<reference evidence="6 7" key="1">
    <citation type="submission" date="2016-03" db="EMBL/GenBank/DDBJ databases">
        <title>Mechanisms controlling the formation of the plant cell surface in tip-growing cells are functionally conserved among land plants.</title>
        <authorList>
            <person name="Honkanen S."/>
            <person name="Jones V.A."/>
            <person name="Morieri G."/>
            <person name="Champion C."/>
            <person name="Hetherington A.J."/>
            <person name="Kelly S."/>
            <person name="Saint-Marcoux D."/>
            <person name="Proust H."/>
            <person name="Prescott H."/>
            <person name="Dolan L."/>
        </authorList>
    </citation>
    <scope>NUCLEOTIDE SEQUENCE [LARGE SCALE GENOMIC DNA]</scope>
    <source>
        <strain evidence="7">cv. Tak-1 and cv. Tak-2</strain>
        <tissue evidence="6">Whole gametophyte</tissue>
    </source>
</reference>
<dbReference type="Gene3D" id="1.20.1280.50">
    <property type="match status" value="1"/>
</dbReference>
<evidence type="ECO:0000256" key="1">
    <source>
        <dbReference type="ARBA" id="ARBA00004906"/>
    </source>
</evidence>
<keyword evidence="7" id="KW-1185">Reference proteome</keyword>
<dbReference type="EMBL" id="AP019868">
    <property type="protein sequence ID" value="BBN03908.1"/>
    <property type="molecule type" value="Genomic_DNA"/>
</dbReference>
<dbReference type="SMART" id="SM00256">
    <property type="entry name" value="FBOX"/>
    <property type="match status" value="1"/>
</dbReference>
<evidence type="ECO:0000313" key="6">
    <source>
        <dbReference type="EMBL" id="OAE35662.1"/>
    </source>
</evidence>
<protein>
    <recommendedName>
        <fullName evidence="4">F-box domain-containing protein</fullName>
    </recommendedName>
</protein>